<dbReference type="EMBL" id="JAWWMZ010000008">
    <property type="protein sequence ID" value="MDX4955686.1"/>
    <property type="molecule type" value="Genomic_DNA"/>
</dbReference>
<keyword evidence="4 7" id="KW-0378">Hydrolase</keyword>
<evidence type="ECO:0000256" key="6">
    <source>
        <dbReference type="PIRSR" id="PIRSR602137-50"/>
    </source>
</evidence>
<dbReference type="Pfam" id="PF00905">
    <property type="entry name" value="Transpeptidase"/>
    <property type="match status" value="1"/>
</dbReference>
<sequence length="266" mass="29999">MNRRNLMCAALLACLSQAALAAAELQDKPEWDRFFADAKVDGSIVVVDARGQAEAVYVHNGDRAARRYSPASTFKIPHSLFALDAGLLRDEFQRIPWDGVKRQLPAWNADQDLRSAMRNSTVWVYEGFARELGSAREAAYMRKIDYGNALATGEAPFWVEGDLAISALEQVAFLQRLYRNRLPLPVEHQRLVKDVMINEAGPDWILRAKTGWTGRIGWWVGWVEWPAGPVFFAMNMDTPHRLADLPKRQGITRDILRSINALPKAP</sequence>
<keyword evidence="3 8" id="KW-0732">Signal</keyword>
<dbReference type="NCBIfam" id="NF012161">
    <property type="entry name" value="bla_class_D_main"/>
    <property type="match status" value="1"/>
</dbReference>
<dbReference type="GO" id="GO:0008658">
    <property type="term" value="F:penicillin binding"/>
    <property type="evidence" value="ECO:0007669"/>
    <property type="project" value="InterPro"/>
</dbReference>
<dbReference type="InterPro" id="IPR002137">
    <property type="entry name" value="Beta-lactam_class-D_AS"/>
</dbReference>
<gene>
    <name evidence="10" type="primary">blaOXA</name>
    <name evidence="10" type="ORF">SGN30_19910</name>
</gene>
<dbReference type="AlphaFoldDB" id="A0AAJ2R102"/>
<feature type="modified residue" description="N6-carboxylysine" evidence="6">
    <location>
        <position position="75"/>
    </location>
</feature>
<dbReference type="InterPro" id="IPR001460">
    <property type="entry name" value="PCN-bd_Tpept"/>
</dbReference>
<dbReference type="RefSeq" id="WP_319075054.1">
    <property type="nucleotide sequence ID" value="NZ_JAWWMZ010000008.1"/>
</dbReference>
<evidence type="ECO:0000256" key="2">
    <source>
        <dbReference type="ARBA" id="ARBA00012865"/>
    </source>
</evidence>
<evidence type="ECO:0000313" key="10">
    <source>
        <dbReference type="EMBL" id="MDX4955686.1"/>
    </source>
</evidence>
<feature type="domain" description="Penicillin-binding protein transpeptidase" evidence="9">
    <location>
        <begin position="42"/>
        <end position="256"/>
    </location>
</feature>
<dbReference type="GO" id="GO:0046677">
    <property type="term" value="P:response to antibiotic"/>
    <property type="evidence" value="ECO:0007669"/>
    <property type="project" value="UniProtKB-UniRule"/>
</dbReference>
<feature type="signal peptide" evidence="8">
    <location>
        <begin position="1"/>
        <end position="21"/>
    </location>
</feature>
<protein>
    <recommendedName>
        <fullName evidence="2 7">Beta-lactamase</fullName>
        <ecNumber evidence="2 7">3.5.2.6</ecNumber>
    </recommendedName>
</protein>
<dbReference type="InterPro" id="IPR012338">
    <property type="entry name" value="Beta-lactam/transpept-like"/>
</dbReference>
<evidence type="ECO:0000256" key="4">
    <source>
        <dbReference type="ARBA" id="ARBA00022801"/>
    </source>
</evidence>
<name>A0AAJ2R102_DELAC</name>
<dbReference type="PROSITE" id="PS00337">
    <property type="entry name" value="BETA_LACTAMASE_D"/>
    <property type="match status" value="1"/>
</dbReference>
<evidence type="ECO:0000256" key="7">
    <source>
        <dbReference type="RuleBase" id="RU361140"/>
    </source>
</evidence>
<proteinExistence type="inferred from homology"/>
<evidence type="ECO:0000256" key="1">
    <source>
        <dbReference type="ARBA" id="ARBA00007898"/>
    </source>
</evidence>
<accession>A0AAJ2R102</accession>
<evidence type="ECO:0000256" key="8">
    <source>
        <dbReference type="SAM" id="SignalP"/>
    </source>
</evidence>
<dbReference type="GO" id="GO:0017001">
    <property type="term" value="P:antibiotic catabolic process"/>
    <property type="evidence" value="ECO:0007669"/>
    <property type="project" value="InterPro"/>
</dbReference>
<evidence type="ECO:0000256" key="5">
    <source>
        <dbReference type="ARBA" id="ARBA00023251"/>
    </source>
</evidence>
<comment type="similarity">
    <text evidence="1 7">Belongs to the class-D beta-lactamase family.</text>
</comment>
<feature type="active site" description="Acyl-ester intermediate" evidence="6">
    <location>
        <position position="72"/>
    </location>
</feature>
<keyword evidence="5 7" id="KW-0046">Antibiotic resistance</keyword>
<evidence type="ECO:0000259" key="9">
    <source>
        <dbReference type="Pfam" id="PF00905"/>
    </source>
</evidence>
<evidence type="ECO:0000313" key="11">
    <source>
        <dbReference type="Proteomes" id="UP001287445"/>
    </source>
</evidence>
<dbReference type="GO" id="GO:0008800">
    <property type="term" value="F:beta-lactamase activity"/>
    <property type="evidence" value="ECO:0007669"/>
    <property type="project" value="UniProtKB-UniRule"/>
</dbReference>
<dbReference type="Proteomes" id="UP001287445">
    <property type="component" value="Unassembled WGS sequence"/>
</dbReference>
<comment type="caution">
    <text evidence="10">The sequence shown here is derived from an EMBL/GenBank/DDBJ whole genome shotgun (WGS) entry which is preliminary data.</text>
</comment>
<reference evidence="10" key="1">
    <citation type="submission" date="2023-11" db="EMBL/GenBank/DDBJ databases">
        <title>Identification and selenium tolerance of Delftia acidovorans R3-25.</title>
        <authorList>
            <person name="Zhang S."/>
            <person name="Liu Y."/>
            <person name="Guo Y."/>
        </authorList>
    </citation>
    <scope>NUCLEOTIDE SEQUENCE</scope>
    <source>
        <strain evidence="10">R3-25</strain>
    </source>
</reference>
<dbReference type="EC" id="3.5.2.6" evidence="2 7"/>
<comment type="catalytic activity">
    <reaction evidence="7">
        <text>a beta-lactam + H2O = a substituted beta-amino acid</text>
        <dbReference type="Rhea" id="RHEA:20401"/>
        <dbReference type="ChEBI" id="CHEBI:15377"/>
        <dbReference type="ChEBI" id="CHEBI:35627"/>
        <dbReference type="ChEBI" id="CHEBI:140347"/>
        <dbReference type="EC" id="3.5.2.6"/>
    </reaction>
</comment>
<feature type="chain" id="PRO_5042544848" description="Beta-lactamase" evidence="8">
    <location>
        <begin position="22"/>
        <end position="266"/>
    </location>
</feature>
<evidence type="ECO:0000256" key="3">
    <source>
        <dbReference type="ARBA" id="ARBA00022729"/>
    </source>
</evidence>
<dbReference type="SUPFAM" id="SSF56601">
    <property type="entry name" value="beta-lactamase/transpeptidase-like"/>
    <property type="match status" value="1"/>
</dbReference>
<dbReference type="Gene3D" id="3.40.710.10">
    <property type="entry name" value="DD-peptidase/beta-lactamase superfamily"/>
    <property type="match status" value="1"/>
</dbReference>
<organism evidence="10 11">
    <name type="scientific">Delftia acidovorans</name>
    <name type="common">Pseudomonas acidovorans</name>
    <name type="synonym">Comamonas acidovorans</name>
    <dbReference type="NCBI Taxonomy" id="80866"/>
    <lineage>
        <taxon>Bacteria</taxon>
        <taxon>Pseudomonadati</taxon>
        <taxon>Pseudomonadota</taxon>
        <taxon>Betaproteobacteria</taxon>
        <taxon>Burkholderiales</taxon>
        <taxon>Comamonadaceae</taxon>
        <taxon>Delftia</taxon>
    </lineage>
</organism>